<dbReference type="Proteomes" id="UP000509568">
    <property type="component" value="Chromosome"/>
</dbReference>
<evidence type="ECO:0000313" key="2">
    <source>
        <dbReference type="Proteomes" id="UP000509568"/>
    </source>
</evidence>
<dbReference type="RefSeq" id="WP_176571549.1">
    <property type="nucleotide sequence ID" value="NZ_CP056030.1"/>
</dbReference>
<protein>
    <submittedName>
        <fullName evidence="1">Uncharacterized protein</fullName>
    </submittedName>
</protein>
<accession>A0A7D5D8W9</accession>
<name>A0A7D5D8W9_9PSED</name>
<keyword evidence="2" id="KW-1185">Reference proteome</keyword>
<proteinExistence type="predicted"/>
<dbReference type="AlphaFoldDB" id="A0A7D5D8W9"/>
<gene>
    <name evidence="1" type="ORF">HWQ56_19525</name>
</gene>
<reference evidence="1 2" key="1">
    <citation type="submission" date="2020-06" db="EMBL/GenBank/DDBJ databases">
        <title>Pseudomonas eucalypticola sp. nov., an endophyte of Eucalyptus dunnii leaves with biocontrol ability of eucalyptus leaf blight.</title>
        <authorList>
            <person name="Liu Y."/>
            <person name="Song Z."/>
            <person name="Zeng H."/>
            <person name="Lu M."/>
            <person name="Wang X."/>
            <person name="Lian X."/>
            <person name="Zhang Q."/>
        </authorList>
    </citation>
    <scope>NUCLEOTIDE SEQUENCE [LARGE SCALE GENOMIC DNA]</scope>
    <source>
        <strain evidence="1 2">NP-1</strain>
    </source>
</reference>
<organism evidence="1 2">
    <name type="scientific">Pseudomonas eucalypticola</name>
    <dbReference type="NCBI Taxonomy" id="2599595"/>
    <lineage>
        <taxon>Bacteria</taxon>
        <taxon>Pseudomonadati</taxon>
        <taxon>Pseudomonadota</taxon>
        <taxon>Gammaproteobacteria</taxon>
        <taxon>Pseudomonadales</taxon>
        <taxon>Pseudomonadaceae</taxon>
        <taxon>Pseudomonas</taxon>
    </lineage>
</organism>
<dbReference type="KEGG" id="pez:HWQ56_19525"/>
<dbReference type="EMBL" id="CP056030">
    <property type="protein sequence ID" value="QKZ05860.1"/>
    <property type="molecule type" value="Genomic_DNA"/>
</dbReference>
<evidence type="ECO:0000313" key="1">
    <source>
        <dbReference type="EMBL" id="QKZ05860.1"/>
    </source>
</evidence>
<sequence length="67" mass="7511">MSRAAKAERFISKILSEYPNSIYPAMTEAAAQSAIELAYHLGDIGDKSYDDFNQRLRRMTDRKGVAA</sequence>